<sequence>MFDHMKAKALLRSRFTARSAATGLALLIAAGSAAADTTVKWLHLEIDPNYLAAWKKIADKYEATHPGVKIQMQFLENEAFKAKLPTLLQSNDAPDLFFSWGGGVLKQQLATGTLMDLTEAMKAKDGAWQKSYNPASINGLTFDGKIAAVPYKMGTVSFFYNKQMFAKAGVDAASIKSWDDYLAAVRKLKAAGIVPIAGGGGEKWPIHFYWSYLVMRDGGQKVFDAAKNGQGEGFNDPAIIKAGEQLAELGKLEPFQPGFLGATWPQALGVFGDGKAAMILGFENTAANQRTNSGDGKGLDPDNIGRFAFPAVSGGAGAVTDTLGGLNGWAVTKKAPPETLDFLAYLTNAENEREMAKAGMLIPVAIGAEDGVTNPLMHQAAEQLAHSTWHQNFFDQDLGPSVGRVVNDVSVAIVSGQMSPTDGTQQIQEAFEQDQL</sequence>
<gene>
    <name evidence="5" type="ORF">BN77_p11534</name>
</gene>
<dbReference type="InterPro" id="IPR006059">
    <property type="entry name" value="SBP"/>
</dbReference>
<dbReference type="Proteomes" id="UP000009319">
    <property type="component" value="Unassembled WGS sequence"/>
</dbReference>
<keyword evidence="4" id="KW-0732">Signal</keyword>
<feature type="signal peptide" evidence="4">
    <location>
        <begin position="1"/>
        <end position="35"/>
    </location>
</feature>
<reference evidence="5 6" key="1">
    <citation type="journal article" date="2013" name="Genome Announc.">
        <title>Draft Genome Sequence of Rhizobium mesoamericanum STM3625, a Nitrogen-Fixing Symbiont of Mimosa pudica Isolated in French Guiana (South America).</title>
        <authorList>
            <person name="Moulin L."/>
            <person name="Mornico D."/>
            <person name="Melkonian R."/>
            <person name="Klonowska A."/>
        </authorList>
    </citation>
    <scope>NUCLEOTIDE SEQUENCE [LARGE SCALE GENOMIC DNA]</scope>
    <source>
        <strain evidence="5 6">STM3625</strain>
    </source>
</reference>
<evidence type="ECO:0000313" key="6">
    <source>
        <dbReference type="Proteomes" id="UP000009319"/>
    </source>
</evidence>
<dbReference type="InterPro" id="IPR050490">
    <property type="entry name" value="Bact_solute-bd_prot1"/>
</dbReference>
<evidence type="ECO:0000256" key="4">
    <source>
        <dbReference type="SAM" id="SignalP"/>
    </source>
</evidence>
<evidence type="ECO:0000313" key="5">
    <source>
        <dbReference type="EMBL" id="CCM78839.1"/>
    </source>
</evidence>
<dbReference type="SUPFAM" id="SSF53850">
    <property type="entry name" value="Periplasmic binding protein-like II"/>
    <property type="match status" value="1"/>
</dbReference>
<dbReference type="Gene3D" id="3.40.190.10">
    <property type="entry name" value="Periplasmic binding protein-like II"/>
    <property type="match status" value="2"/>
</dbReference>
<evidence type="ECO:0000256" key="2">
    <source>
        <dbReference type="ARBA" id="ARBA00008520"/>
    </source>
</evidence>
<dbReference type="EMBL" id="CANI01000039">
    <property type="protein sequence ID" value="CCM78839.1"/>
    <property type="molecule type" value="Genomic_DNA"/>
</dbReference>
<keyword evidence="6" id="KW-1185">Reference proteome</keyword>
<dbReference type="HOGENOM" id="CLU_031285_12_0_5"/>
<dbReference type="Pfam" id="PF01547">
    <property type="entry name" value="SBP_bac_1"/>
    <property type="match status" value="1"/>
</dbReference>
<dbReference type="GO" id="GO:0042597">
    <property type="term" value="C:periplasmic space"/>
    <property type="evidence" value="ECO:0007669"/>
    <property type="project" value="UniProtKB-SubCell"/>
</dbReference>
<evidence type="ECO:0000256" key="3">
    <source>
        <dbReference type="ARBA" id="ARBA00022764"/>
    </source>
</evidence>
<evidence type="ECO:0000256" key="1">
    <source>
        <dbReference type="ARBA" id="ARBA00004418"/>
    </source>
</evidence>
<comment type="similarity">
    <text evidence="2">Belongs to the bacterial solute-binding protein 1 family.</text>
</comment>
<dbReference type="AlphaFoldDB" id="K0Q5S8"/>
<dbReference type="PANTHER" id="PTHR43649:SF14">
    <property type="entry name" value="BLR3389 PROTEIN"/>
    <property type="match status" value="1"/>
</dbReference>
<dbReference type="eggNOG" id="COG1653">
    <property type="taxonomic scope" value="Bacteria"/>
</dbReference>
<dbReference type="RefSeq" id="WP_007538178.1">
    <property type="nucleotide sequence ID" value="NZ_HF536773.1"/>
</dbReference>
<keyword evidence="3" id="KW-0574">Periplasm</keyword>
<dbReference type="STRING" id="1211777.BN77_p11534"/>
<comment type="caution">
    <text evidence="5">The sequence shown here is derived from an EMBL/GenBank/DDBJ whole genome shotgun (WGS) entry which is preliminary data.</text>
</comment>
<accession>K0Q5S8</accession>
<comment type="subcellular location">
    <subcellularLocation>
        <location evidence="1">Periplasm</location>
    </subcellularLocation>
</comment>
<proteinExistence type="inferred from homology"/>
<protein>
    <submittedName>
        <fullName evidence="5">Sugar ABC transporter</fullName>
    </submittedName>
</protein>
<feature type="chain" id="PRO_5003836423" evidence="4">
    <location>
        <begin position="36"/>
        <end position="436"/>
    </location>
</feature>
<name>K0Q5S8_9HYPH</name>
<organism evidence="5 6">
    <name type="scientific">Rhizobium mesoamericanum STM3625</name>
    <dbReference type="NCBI Taxonomy" id="1211777"/>
    <lineage>
        <taxon>Bacteria</taxon>
        <taxon>Pseudomonadati</taxon>
        <taxon>Pseudomonadota</taxon>
        <taxon>Alphaproteobacteria</taxon>
        <taxon>Hyphomicrobiales</taxon>
        <taxon>Rhizobiaceae</taxon>
        <taxon>Rhizobium/Agrobacterium group</taxon>
        <taxon>Rhizobium</taxon>
    </lineage>
</organism>
<dbReference type="PANTHER" id="PTHR43649">
    <property type="entry name" value="ARABINOSE-BINDING PROTEIN-RELATED"/>
    <property type="match status" value="1"/>
</dbReference>